<proteinExistence type="predicted"/>
<gene>
    <name evidence="1" type="ORF">SAMN06296020_10481</name>
</gene>
<evidence type="ECO:0000313" key="2">
    <source>
        <dbReference type="Proteomes" id="UP001158066"/>
    </source>
</evidence>
<dbReference type="EMBL" id="FXUF01000004">
    <property type="protein sequence ID" value="SMP51311.1"/>
    <property type="molecule type" value="Genomic_DNA"/>
</dbReference>
<evidence type="ECO:0000313" key="1">
    <source>
        <dbReference type="EMBL" id="SMP51311.1"/>
    </source>
</evidence>
<dbReference type="AlphaFoldDB" id="A0AA45WV56"/>
<accession>A0AA45WV56</accession>
<sequence length="33" mass="3674">MRSDRQVTAVGLPVFVVTAGNLKKGEDQWQTNK</sequence>
<keyword evidence="2" id="KW-1185">Reference proteome</keyword>
<dbReference type="Proteomes" id="UP001158066">
    <property type="component" value="Unassembled WGS sequence"/>
</dbReference>
<name>A0AA45WV56_9CLOT</name>
<reference evidence="1" key="1">
    <citation type="submission" date="2017-05" db="EMBL/GenBank/DDBJ databases">
        <authorList>
            <person name="Varghese N."/>
            <person name="Submissions S."/>
        </authorList>
    </citation>
    <scope>NUCLEOTIDE SEQUENCE</scope>
    <source>
        <strain evidence="1">Su22</strain>
    </source>
</reference>
<comment type="caution">
    <text evidence="1">The sequence shown here is derived from an EMBL/GenBank/DDBJ whole genome shotgun (WGS) entry which is preliminary data.</text>
</comment>
<organism evidence="1 2">
    <name type="scientific">Anoxynatronum buryatiense</name>
    <dbReference type="NCBI Taxonomy" id="489973"/>
    <lineage>
        <taxon>Bacteria</taxon>
        <taxon>Bacillati</taxon>
        <taxon>Bacillota</taxon>
        <taxon>Clostridia</taxon>
        <taxon>Eubacteriales</taxon>
        <taxon>Clostridiaceae</taxon>
        <taxon>Anoxynatronum</taxon>
    </lineage>
</organism>
<protein>
    <submittedName>
        <fullName evidence="1">Uncharacterized protein</fullName>
    </submittedName>
</protein>